<proteinExistence type="predicted"/>
<keyword evidence="2" id="KW-0812">Transmembrane</keyword>
<dbReference type="OrthoDB" id="1693398at2759"/>
<sequence>MLHPVTPGLDFWYYLGITSSPSWVFSFLAMDFIKKTTGVISIILISTLLLSWLASNFVLSWFYFSLRNQQTNRFLRGYEDTGKAIGFALLLFGNVGLYYFSEKSVACMLTFLFLAFYGLCTLFCIQPCTDFGALDFLISASLNQALSLFRLRSSYFWLGTSAFIVIAGIRFYLEPKHSPGEATSLEVHVEAGQSHHMTNEDDPPPPGARLDDNPSPSGSSPKIALSESANPLLEGDSIGHRDVPPGRDSKKRKTY</sequence>
<feature type="compositionally biased region" description="Basic and acidic residues" evidence="1">
    <location>
        <begin position="237"/>
        <end position="248"/>
    </location>
</feature>
<feature type="region of interest" description="Disordered" evidence="1">
    <location>
        <begin position="191"/>
        <end position="255"/>
    </location>
</feature>
<accession>A0A6A4LL15</accession>
<evidence type="ECO:0000313" key="3">
    <source>
        <dbReference type="EMBL" id="KAE9459893.1"/>
    </source>
</evidence>
<dbReference type="AlphaFoldDB" id="A0A6A4LL15"/>
<feature type="transmembrane region" description="Helical" evidence="2">
    <location>
        <begin position="154"/>
        <end position="173"/>
    </location>
</feature>
<evidence type="ECO:0000313" key="4">
    <source>
        <dbReference type="Proteomes" id="UP000428333"/>
    </source>
</evidence>
<evidence type="ECO:0000256" key="2">
    <source>
        <dbReference type="SAM" id="Phobius"/>
    </source>
</evidence>
<keyword evidence="2" id="KW-0472">Membrane</keyword>
<protein>
    <submittedName>
        <fullName evidence="3">Uncharacterized protein</fullName>
    </submittedName>
</protein>
<dbReference type="Proteomes" id="UP000428333">
    <property type="component" value="Linkage Group LG05"/>
</dbReference>
<feature type="non-terminal residue" evidence="3">
    <location>
        <position position="1"/>
    </location>
</feature>
<gene>
    <name evidence="3" type="ORF">C3L33_08204</name>
</gene>
<feature type="transmembrane region" description="Helical" evidence="2">
    <location>
        <begin position="112"/>
        <end position="134"/>
    </location>
</feature>
<evidence type="ECO:0000256" key="1">
    <source>
        <dbReference type="SAM" id="MobiDB-lite"/>
    </source>
</evidence>
<organism evidence="3 4">
    <name type="scientific">Rhododendron williamsianum</name>
    <dbReference type="NCBI Taxonomy" id="262921"/>
    <lineage>
        <taxon>Eukaryota</taxon>
        <taxon>Viridiplantae</taxon>
        <taxon>Streptophyta</taxon>
        <taxon>Embryophyta</taxon>
        <taxon>Tracheophyta</taxon>
        <taxon>Spermatophyta</taxon>
        <taxon>Magnoliopsida</taxon>
        <taxon>eudicotyledons</taxon>
        <taxon>Gunneridae</taxon>
        <taxon>Pentapetalae</taxon>
        <taxon>asterids</taxon>
        <taxon>Ericales</taxon>
        <taxon>Ericaceae</taxon>
        <taxon>Ericoideae</taxon>
        <taxon>Rhodoreae</taxon>
        <taxon>Rhododendron</taxon>
    </lineage>
</organism>
<feature type="transmembrane region" description="Helical" evidence="2">
    <location>
        <begin position="12"/>
        <end position="30"/>
    </location>
</feature>
<comment type="caution">
    <text evidence="3">The sequence shown here is derived from an EMBL/GenBank/DDBJ whole genome shotgun (WGS) entry which is preliminary data.</text>
</comment>
<keyword evidence="2" id="KW-1133">Transmembrane helix</keyword>
<feature type="transmembrane region" description="Helical" evidence="2">
    <location>
        <begin position="42"/>
        <end position="64"/>
    </location>
</feature>
<name>A0A6A4LL15_9ERIC</name>
<dbReference type="EMBL" id="QEFC01001154">
    <property type="protein sequence ID" value="KAE9459893.1"/>
    <property type="molecule type" value="Genomic_DNA"/>
</dbReference>
<feature type="transmembrane region" description="Helical" evidence="2">
    <location>
        <begin position="84"/>
        <end position="100"/>
    </location>
</feature>
<keyword evidence="4" id="KW-1185">Reference proteome</keyword>
<reference evidence="3 4" key="1">
    <citation type="journal article" date="2019" name="Genome Biol. Evol.">
        <title>The Rhododendron genome and chromosomal organization provide insight into shared whole-genome duplications across the heath family (Ericaceae).</title>
        <authorList>
            <person name="Soza V.L."/>
            <person name="Lindsley D."/>
            <person name="Waalkes A."/>
            <person name="Ramage E."/>
            <person name="Patwardhan R.P."/>
            <person name="Burton J.N."/>
            <person name="Adey A."/>
            <person name="Kumar A."/>
            <person name="Qiu R."/>
            <person name="Shendure J."/>
            <person name="Hall B."/>
        </authorList>
    </citation>
    <scope>NUCLEOTIDE SEQUENCE [LARGE SCALE GENOMIC DNA]</scope>
    <source>
        <strain evidence="3">RSF 1966-606</strain>
    </source>
</reference>